<proteinExistence type="predicted"/>
<dbReference type="Gene3D" id="1.10.10.60">
    <property type="entry name" value="Homeodomain-like"/>
    <property type="match status" value="2"/>
</dbReference>
<reference evidence="5 6" key="1">
    <citation type="submission" date="2020-07" db="EMBL/GenBank/DDBJ databases">
        <title>Spirosoma foliorum sp. nov., isolated from the leaves on the Nejang mountain Korea, Republic of.</title>
        <authorList>
            <person name="Ho H."/>
            <person name="Lee Y.-J."/>
            <person name="Nurcahyanto D.-A."/>
            <person name="Kim S.-G."/>
        </authorList>
    </citation>
    <scope>NUCLEOTIDE SEQUENCE [LARGE SCALE GENOMIC DNA]</scope>
    <source>
        <strain evidence="5 6">PL0136</strain>
    </source>
</reference>
<dbReference type="GO" id="GO:0003700">
    <property type="term" value="F:DNA-binding transcription factor activity"/>
    <property type="evidence" value="ECO:0007669"/>
    <property type="project" value="InterPro"/>
</dbReference>
<dbReference type="PRINTS" id="PR00032">
    <property type="entry name" value="HTHARAC"/>
</dbReference>
<dbReference type="EMBL" id="CP059732">
    <property type="protein sequence ID" value="QMW04897.1"/>
    <property type="molecule type" value="Genomic_DNA"/>
</dbReference>
<dbReference type="RefSeq" id="WP_182462249.1">
    <property type="nucleotide sequence ID" value="NZ_CP059732.1"/>
</dbReference>
<feature type="domain" description="HTH araC/xylS-type" evidence="4">
    <location>
        <begin position="216"/>
        <end position="314"/>
    </location>
</feature>
<dbReference type="InterPro" id="IPR009057">
    <property type="entry name" value="Homeodomain-like_sf"/>
</dbReference>
<keyword evidence="1" id="KW-0805">Transcription regulation</keyword>
<dbReference type="Pfam" id="PF12833">
    <property type="entry name" value="HTH_18"/>
    <property type="match status" value="1"/>
</dbReference>
<evidence type="ECO:0000256" key="2">
    <source>
        <dbReference type="ARBA" id="ARBA00023125"/>
    </source>
</evidence>
<dbReference type="InterPro" id="IPR053142">
    <property type="entry name" value="PchR_regulatory_protein"/>
</dbReference>
<dbReference type="GO" id="GO:0043565">
    <property type="term" value="F:sequence-specific DNA binding"/>
    <property type="evidence" value="ECO:0007669"/>
    <property type="project" value="InterPro"/>
</dbReference>
<dbReference type="PROSITE" id="PS01124">
    <property type="entry name" value="HTH_ARAC_FAMILY_2"/>
    <property type="match status" value="1"/>
</dbReference>
<dbReference type="InterPro" id="IPR018062">
    <property type="entry name" value="HTH_AraC-typ_CS"/>
</dbReference>
<dbReference type="KEGG" id="sfol:H3H32_08335"/>
<gene>
    <name evidence="5" type="ORF">H3H32_08335</name>
</gene>
<evidence type="ECO:0000256" key="3">
    <source>
        <dbReference type="ARBA" id="ARBA00023163"/>
    </source>
</evidence>
<evidence type="ECO:0000313" key="6">
    <source>
        <dbReference type="Proteomes" id="UP000515369"/>
    </source>
</evidence>
<evidence type="ECO:0000256" key="1">
    <source>
        <dbReference type="ARBA" id="ARBA00023015"/>
    </source>
</evidence>
<keyword evidence="2" id="KW-0238">DNA-binding</keyword>
<accession>A0A7G5H1A5</accession>
<keyword evidence="6" id="KW-1185">Reference proteome</keyword>
<evidence type="ECO:0000259" key="4">
    <source>
        <dbReference type="PROSITE" id="PS01124"/>
    </source>
</evidence>
<sequence>MHRDDPHQFLQFIDKIGYDIGPNTTENLTMYGQKSFDFLPGLAMFTASYRVNKTFTRQTTAPKFIDRSICFFFKNVVSAADDWPGDSTRKSSDDKPFIRVFPSTYTYTSFFKADSRVVIVAVLVQADYLKSFLGGDADQFQFLFENPTDFLLEEVMTDEMISTLNAIVRKQPPGSLPAYYYRLKAMELLFYLFQRLSRREKTAHQTFSEQDIVSIYQVRDQLVSCLAKPSSISDLKRVAGMNELKMRTLFKQVFGRGIYDYFQHARMQEAARLLREANQSVSDVGAQLGYENLSHFSRIFEKYIGKKPKQYSKALVG</sequence>
<evidence type="ECO:0000313" key="5">
    <source>
        <dbReference type="EMBL" id="QMW04897.1"/>
    </source>
</evidence>
<dbReference type="SMART" id="SM00342">
    <property type="entry name" value="HTH_ARAC"/>
    <property type="match status" value="1"/>
</dbReference>
<dbReference type="PANTHER" id="PTHR47893">
    <property type="entry name" value="REGULATORY PROTEIN PCHR"/>
    <property type="match status" value="1"/>
</dbReference>
<dbReference type="InterPro" id="IPR020449">
    <property type="entry name" value="Tscrpt_reg_AraC-type_HTH"/>
</dbReference>
<name>A0A7G5H1A5_9BACT</name>
<dbReference type="AlphaFoldDB" id="A0A7G5H1A5"/>
<dbReference type="PANTHER" id="PTHR47893:SF1">
    <property type="entry name" value="REGULATORY PROTEIN PCHR"/>
    <property type="match status" value="1"/>
</dbReference>
<dbReference type="PROSITE" id="PS00041">
    <property type="entry name" value="HTH_ARAC_FAMILY_1"/>
    <property type="match status" value="1"/>
</dbReference>
<dbReference type="SUPFAM" id="SSF46689">
    <property type="entry name" value="Homeodomain-like"/>
    <property type="match status" value="1"/>
</dbReference>
<keyword evidence="3" id="KW-0804">Transcription</keyword>
<protein>
    <submittedName>
        <fullName evidence="5">Helix-turn-helix transcriptional regulator</fullName>
    </submittedName>
</protein>
<dbReference type="Proteomes" id="UP000515369">
    <property type="component" value="Chromosome"/>
</dbReference>
<dbReference type="InterPro" id="IPR018060">
    <property type="entry name" value="HTH_AraC"/>
</dbReference>
<organism evidence="5 6">
    <name type="scientific">Spirosoma foliorum</name>
    <dbReference type="NCBI Taxonomy" id="2710596"/>
    <lineage>
        <taxon>Bacteria</taxon>
        <taxon>Pseudomonadati</taxon>
        <taxon>Bacteroidota</taxon>
        <taxon>Cytophagia</taxon>
        <taxon>Cytophagales</taxon>
        <taxon>Cytophagaceae</taxon>
        <taxon>Spirosoma</taxon>
    </lineage>
</organism>